<dbReference type="EMBL" id="DYUC01000060">
    <property type="protein sequence ID" value="HJG86621.1"/>
    <property type="molecule type" value="Genomic_DNA"/>
</dbReference>
<protein>
    <submittedName>
        <fullName evidence="1">Uncharacterized protein</fullName>
    </submittedName>
</protein>
<proteinExistence type="predicted"/>
<name>A0A921MMP4_9FIRM</name>
<comment type="caution">
    <text evidence="1">The sequence shown here is derived from an EMBL/GenBank/DDBJ whole genome shotgun (WGS) entry which is preliminary data.</text>
</comment>
<evidence type="ECO:0000313" key="2">
    <source>
        <dbReference type="Proteomes" id="UP000760668"/>
    </source>
</evidence>
<dbReference type="AlphaFoldDB" id="A0A921MMP4"/>
<dbReference type="RefSeq" id="WP_294533599.1">
    <property type="nucleotide sequence ID" value="NZ_DYUC01000060.1"/>
</dbReference>
<evidence type="ECO:0000313" key="1">
    <source>
        <dbReference type="EMBL" id="HJG86621.1"/>
    </source>
</evidence>
<reference evidence="1" key="1">
    <citation type="journal article" date="2021" name="PeerJ">
        <title>Extensive microbial diversity within the chicken gut microbiome revealed by metagenomics and culture.</title>
        <authorList>
            <person name="Gilroy R."/>
            <person name="Ravi A."/>
            <person name="Getino M."/>
            <person name="Pursley I."/>
            <person name="Horton D.L."/>
            <person name="Alikhan N.F."/>
            <person name="Baker D."/>
            <person name="Gharbi K."/>
            <person name="Hall N."/>
            <person name="Watson M."/>
            <person name="Adriaenssens E.M."/>
            <person name="Foster-Nyarko E."/>
            <person name="Jarju S."/>
            <person name="Secka A."/>
            <person name="Antonio M."/>
            <person name="Oren A."/>
            <person name="Chaudhuri R.R."/>
            <person name="La Ragione R."/>
            <person name="Hildebrand F."/>
            <person name="Pallen M.J."/>
        </authorList>
    </citation>
    <scope>NUCLEOTIDE SEQUENCE</scope>
    <source>
        <strain evidence="1">CHK179-5677</strain>
    </source>
</reference>
<accession>A0A921MMP4</accession>
<organism evidence="1 2">
    <name type="scientific">Pseudoflavonifractor capillosus</name>
    <dbReference type="NCBI Taxonomy" id="106588"/>
    <lineage>
        <taxon>Bacteria</taxon>
        <taxon>Bacillati</taxon>
        <taxon>Bacillota</taxon>
        <taxon>Clostridia</taxon>
        <taxon>Eubacteriales</taxon>
        <taxon>Oscillospiraceae</taxon>
        <taxon>Pseudoflavonifractor</taxon>
    </lineage>
</organism>
<reference evidence="1" key="2">
    <citation type="submission" date="2021-09" db="EMBL/GenBank/DDBJ databases">
        <authorList>
            <person name="Gilroy R."/>
        </authorList>
    </citation>
    <scope>NUCLEOTIDE SEQUENCE</scope>
    <source>
        <strain evidence="1">CHK179-5677</strain>
    </source>
</reference>
<dbReference type="Proteomes" id="UP000760668">
    <property type="component" value="Unassembled WGS sequence"/>
</dbReference>
<sequence length="77" mass="8013">MCNCFNRRRCCCCGCSCGNGGAVTLPSFPDRPVWDSAPSGDSFPVYVAMPAYMTRGSASLQAAVELDSGSSCSCSRG</sequence>
<gene>
    <name evidence="1" type="ORF">K8V01_06335</name>
</gene>